<accession>A0A5M8ACI1</accession>
<protein>
    <submittedName>
        <fullName evidence="3">MarR family transcriptional regulator</fullName>
    </submittedName>
</protein>
<dbReference type="InterPro" id="IPR036390">
    <property type="entry name" value="WH_DNA-bd_sf"/>
</dbReference>
<dbReference type="Pfam" id="PF12802">
    <property type="entry name" value="MarR_2"/>
    <property type="match status" value="1"/>
</dbReference>
<dbReference type="PROSITE" id="PS50995">
    <property type="entry name" value="HTH_MARR_2"/>
    <property type="match status" value="1"/>
</dbReference>
<keyword evidence="4" id="KW-1185">Reference proteome</keyword>
<gene>
    <name evidence="3" type="ORF">F1599_17775</name>
</gene>
<dbReference type="GO" id="GO:0003700">
    <property type="term" value="F:DNA-binding transcription factor activity"/>
    <property type="evidence" value="ECO:0007669"/>
    <property type="project" value="InterPro"/>
</dbReference>
<dbReference type="InterPro" id="IPR039422">
    <property type="entry name" value="MarR/SlyA-like"/>
</dbReference>
<dbReference type="RefSeq" id="WP_149315900.1">
    <property type="nucleotide sequence ID" value="NZ_VWRN01000045.1"/>
</dbReference>
<evidence type="ECO:0000259" key="2">
    <source>
        <dbReference type="PROSITE" id="PS50995"/>
    </source>
</evidence>
<dbReference type="SMART" id="SM00347">
    <property type="entry name" value="HTH_MARR"/>
    <property type="match status" value="1"/>
</dbReference>
<comment type="caution">
    <text evidence="3">The sequence shown here is derived from an EMBL/GenBank/DDBJ whole genome shotgun (WGS) entry which is preliminary data.</text>
</comment>
<evidence type="ECO:0000256" key="1">
    <source>
        <dbReference type="SAM" id="MobiDB-lite"/>
    </source>
</evidence>
<dbReference type="PANTHER" id="PTHR33164">
    <property type="entry name" value="TRANSCRIPTIONAL REGULATOR, MARR FAMILY"/>
    <property type="match status" value="1"/>
</dbReference>
<evidence type="ECO:0000313" key="4">
    <source>
        <dbReference type="Proteomes" id="UP000324324"/>
    </source>
</evidence>
<dbReference type="EMBL" id="VWRN01000045">
    <property type="protein sequence ID" value="KAA6120993.1"/>
    <property type="molecule type" value="Genomic_DNA"/>
</dbReference>
<feature type="region of interest" description="Disordered" evidence="1">
    <location>
        <begin position="1"/>
        <end position="20"/>
    </location>
</feature>
<dbReference type="PRINTS" id="PR00598">
    <property type="entry name" value="HTHMARR"/>
</dbReference>
<name>A0A5M8ACI1_9BURK</name>
<dbReference type="SUPFAM" id="SSF46785">
    <property type="entry name" value="Winged helix' DNA-binding domain"/>
    <property type="match status" value="1"/>
</dbReference>
<feature type="compositionally biased region" description="Pro residues" evidence="1">
    <location>
        <begin position="1"/>
        <end position="11"/>
    </location>
</feature>
<dbReference type="InterPro" id="IPR000835">
    <property type="entry name" value="HTH_MarR-typ"/>
</dbReference>
<dbReference type="AlphaFoldDB" id="A0A5M8ACI1"/>
<proteinExistence type="predicted"/>
<sequence>MPPIPPSPAPNPSATEPSPRLGRLIGAVYRRWRRAVDQSFRELGLTDASRAPLVALYESPAPSMRQGELADLLALDKSSLVRVLSQLREMGLVEWEADEADRRAKSIRLTASGRAMARRMLRKSLEIEAQILEALSPEELQTTRSALEKIARRLTEV</sequence>
<evidence type="ECO:0000313" key="3">
    <source>
        <dbReference type="EMBL" id="KAA6120993.1"/>
    </source>
</evidence>
<dbReference type="Proteomes" id="UP000324324">
    <property type="component" value="Unassembled WGS sequence"/>
</dbReference>
<dbReference type="GO" id="GO:0006950">
    <property type="term" value="P:response to stress"/>
    <property type="evidence" value="ECO:0007669"/>
    <property type="project" value="TreeGrafter"/>
</dbReference>
<dbReference type="InterPro" id="IPR036388">
    <property type="entry name" value="WH-like_DNA-bd_sf"/>
</dbReference>
<organism evidence="3 4">
    <name type="scientific">Cupriavidus cauae</name>
    <dbReference type="NCBI Taxonomy" id="2608999"/>
    <lineage>
        <taxon>Bacteria</taxon>
        <taxon>Pseudomonadati</taxon>
        <taxon>Pseudomonadota</taxon>
        <taxon>Betaproteobacteria</taxon>
        <taxon>Burkholderiales</taxon>
        <taxon>Burkholderiaceae</taxon>
        <taxon>Cupriavidus</taxon>
    </lineage>
</organism>
<dbReference type="Gene3D" id="1.10.10.10">
    <property type="entry name" value="Winged helix-like DNA-binding domain superfamily/Winged helix DNA-binding domain"/>
    <property type="match status" value="1"/>
</dbReference>
<dbReference type="PANTHER" id="PTHR33164:SF43">
    <property type="entry name" value="HTH-TYPE TRANSCRIPTIONAL REPRESSOR YETL"/>
    <property type="match status" value="1"/>
</dbReference>
<reference evidence="3 4" key="1">
    <citation type="submission" date="2019-09" db="EMBL/GenBank/DDBJ databases">
        <title>Isolation of a novel species in the genus Cupriavidus from patients with sepsis using whole genome sequencing.</title>
        <authorList>
            <person name="Kweon O.J."/>
            <person name="Lee M.-K."/>
        </authorList>
    </citation>
    <scope>NUCLEOTIDE SEQUENCE [LARGE SCALE GENOMIC DNA]</scope>
    <source>
        <strain evidence="3 4">MKL-01</strain>
    </source>
</reference>
<feature type="domain" description="HTH marR-type" evidence="2">
    <location>
        <begin position="18"/>
        <end position="152"/>
    </location>
</feature>